<organism evidence="3 4">
    <name type="scientific">Acidiferrimicrobium australe</name>
    <dbReference type="NCBI Taxonomy" id="2664430"/>
    <lineage>
        <taxon>Bacteria</taxon>
        <taxon>Bacillati</taxon>
        <taxon>Actinomycetota</taxon>
        <taxon>Acidimicrobiia</taxon>
        <taxon>Acidimicrobiales</taxon>
        <taxon>Acidimicrobiaceae</taxon>
        <taxon>Acidiferrimicrobium</taxon>
    </lineage>
</organism>
<dbReference type="Gene3D" id="3.40.50.1820">
    <property type="entry name" value="alpha/beta hydrolase"/>
    <property type="match status" value="1"/>
</dbReference>
<name>A0ABW9QY52_9ACTN</name>
<dbReference type="PANTHER" id="PTHR42776">
    <property type="entry name" value="SERINE PEPTIDASE S9 FAMILY MEMBER"/>
    <property type="match status" value="1"/>
</dbReference>
<keyword evidence="1" id="KW-0378">Hydrolase</keyword>
<keyword evidence="4" id="KW-1185">Reference proteome</keyword>
<evidence type="ECO:0000256" key="1">
    <source>
        <dbReference type="ARBA" id="ARBA00022801"/>
    </source>
</evidence>
<comment type="caution">
    <text evidence="3">The sequence shown here is derived from an EMBL/GenBank/DDBJ whole genome shotgun (WGS) entry which is preliminary data.</text>
</comment>
<dbReference type="Pfam" id="PF00326">
    <property type="entry name" value="Peptidase_S9"/>
    <property type="match status" value="1"/>
</dbReference>
<dbReference type="EMBL" id="WJHE01001222">
    <property type="protein sequence ID" value="MST34802.1"/>
    <property type="molecule type" value="Genomic_DNA"/>
</dbReference>
<protein>
    <submittedName>
        <fullName evidence="3">Prolyl oligopeptidase family serine peptidase</fullName>
    </submittedName>
</protein>
<dbReference type="PANTHER" id="PTHR42776:SF27">
    <property type="entry name" value="DIPEPTIDYL PEPTIDASE FAMILY MEMBER 6"/>
    <property type="match status" value="1"/>
</dbReference>
<feature type="non-terminal residue" evidence="3">
    <location>
        <position position="1"/>
    </location>
</feature>
<evidence type="ECO:0000259" key="2">
    <source>
        <dbReference type="Pfam" id="PF00326"/>
    </source>
</evidence>
<dbReference type="InterPro" id="IPR029058">
    <property type="entry name" value="AB_hydrolase_fold"/>
</dbReference>
<dbReference type="Proteomes" id="UP000437736">
    <property type="component" value="Unassembled WGS sequence"/>
</dbReference>
<dbReference type="InterPro" id="IPR001375">
    <property type="entry name" value="Peptidase_S9_cat"/>
</dbReference>
<proteinExistence type="predicted"/>
<gene>
    <name evidence="3" type="ORF">GHK86_19000</name>
</gene>
<evidence type="ECO:0000313" key="3">
    <source>
        <dbReference type="EMBL" id="MST34802.1"/>
    </source>
</evidence>
<dbReference type="SUPFAM" id="SSF53474">
    <property type="entry name" value="alpha/beta-Hydrolases"/>
    <property type="match status" value="1"/>
</dbReference>
<accession>A0ABW9QY52</accession>
<evidence type="ECO:0000313" key="4">
    <source>
        <dbReference type="Proteomes" id="UP000437736"/>
    </source>
</evidence>
<feature type="domain" description="Peptidase S9 prolyl oligopeptidase catalytic" evidence="2">
    <location>
        <begin position="58"/>
        <end position="278"/>
    </location>
</feature>
<sequence length="286" mass="30983">HAAYRAGRRLHEPAHHPVEVAPGVTVDAWVTLPDAGRWPAPHPLLVCLQGGGTQFGAHWSHELQLLAASGFATLYLNARGSAGYGDAWQRAVCGPRSHTPGRGWGHDDVRDVETVLDAVLAAHPDRLDRARVGVQGGSYGGLVTTWLLADSDRFAAGWAERGPYDLVGLAGTNDESPWFFEAYLGPTVVDDPAAYWAASPLRLARQITAPLCIVHSEQDLRCPVQQAEELFMALKLLDRPVELLRFPGESHGLSRTGSPVHRRQRLELLVDWFAGWLAPGGGGPQA</sequence>
<reference evidence="3 4" key="1">
    <citation type="submission" date="2019-11" db="EMBL/GenBank/DDBJ databases">
        <title>Acidiferrimicrobium australis gen. nov., sp. nov., an acidophilic and obligately heterotrophic, member of the Actinobacteria that catalyses dissimilatory oxido- reduction of iron isolated from metal-rich acidic water in Chile.</title>
        <authorList>
            <person name="Gonzalez D."/>
            <person name="Huber K."/>
            <person name="Hedrich S."/>
            <person name="Rojas-Villalobos C."/>
            <person name="Quatrini R."/>
            <person name="Dinamarca M.A."/>
            <person name="Schwarz A."/>
            <person name="Canales C."/>
            <person name="Nancucheo I."/>
        </authorList>
    </citation>
    <scope>NUCLEOTIDE SEQUENCE [LARGE SCALE GENOMIC DNA]</scope>
    <source>
        <strain evidence="3 4">USS-CCA1</strain>
    </source>
</reference>